<keyword evidence="4" id="KW-0804">Transcription</keyword>
<dbReference type="EMBL" id="RHHT01000016">
    <property type="protein sequence ID" value="RNB80052.1"/>
    <property type="molecule type" value="Genomic_DNA"/>
</dbReference>
<protein>
    <submittedName>
        <fullName evidence="7">TetR/AcrR family transcriptional regulator</fullName>
    </submittedName>
</protein>
<dbReference type="InterPro" id="IPR050109">
    <property type="entry name" value="HTH-type_TetR-like_transc_reg"/>
</dbReference>
<dbReference type="AlphaFoldDB" id="A0A3M8CW47"/>
<dbReference type="Proteomes" id="UP000281915">
    <property type="component" value="Unassembled WGS sequence"/>
</dbReference>
<evidence type="ECO:0000256" key="4">
    <source>
        <dbReference type="ARBA" id="ARBA00023163"/>
    </source>
</evidence>
<dbReference type="Gene3D" id="1.10.357.10">
    <property type="entry name" value="Tetracycline Repressor, domain 2"/>
    <property type="match status" value="1"/>
</dbReference>
<evidence type="ECO:0000313" key="8">
    <source>
        <dbReference type="Proteomes" id="UP000281915"/>
    </source>
</evidence>
<proteinExistence type="predicted"/>
<feature type="domain" description="HTH tetR-type" evidence="6">
    <location>
        <begin position="20"/>
        <end position="80"/>
    </location>
</feature>
<dbReference type="InterPro" id="IPR009057">
    <property type="entry name" value="Homeodomain-like_sf"/>
</dbReference>
<keyword evidence="1" id="KW-0678">Repressor</keyword>
<name>A0A3M8CW47_9BACL</name>
<dbReference type="PANTHER" id="PTHR30055:SF175">
    <property type="entry name" value="HTH-TYPE TRANSCRIPTIONAL REPRESSOR KSTR2"/>
    <property type="match status" value="1"/>
</dbReference>
<evidence type="ECO:0000256" key="1">
    <source>
        <dbReference type="ARBA" id="ARBA00022491"/>
    </source>
</evidence>
<dbReference type="SUPFAM" id="SSF46689">
    <property type="entry name" value="Homeodomain-like"/>
    <property type="match status" value="1"/>
</dbReference>
<keyword evidence="3 5" id="KW-0238">DNA-binding</keyword>
<dbReference type="PROSITE" id="PS50977">
    <property type="entry name" value="HTH_TETR_2"/>
    <property type="match status" value="1"/>
</dbReference>
<sequence length="216" mass="25198">MSTILVLLVLKETKRMDKEHKIRKRILDYAQQQFATIGYSKVSTAQFASDLKMSKSTFYKYFSSKEELLFAVIDDFYHSFEQEIQSIINDDSLEITEKVQSFILSVRKRFRHLHVSVVEDFRRAVPEAYAHLEERRRSLITGTLIGLFEQGARDGFFRSDIPPMIIANVLIQAMQHLEHPEVIGELPYSFADMFQQVFSIVMEGSLSEEGRKRFRS</sequence>
<dbReference type="InterPro" id="IPR001647">
    <property type="entry name" value="HTH_TetR"/>
</dbReference>
<dbReference type="GO" id="GO:0003700">
    <property type="term" value="F:DNA-binding transcription factor activity"/>
    <property type="evidence" value="ECO:0007669"/>
    <property type="project" value="TreeGrafter"/>
</dbReference>
<dbReference type="GO" id="GO:0000976">
    <property type="term" value="F:transcription cis-regulatory region binding"/>
    <property type="evidence" value="ECO:0007669"/>
    <property type="project" value="TreeGrafter"/>
</dbReference>
<evidence type="ECO:0000256" key="5">
    <source>
        <dbReference type="PROSITE-ProRule" id="PRU00335"/>
    </source>
</evidence>
<reference evidence="7 8" key="1">
    <citation type="submission" date="2018-10" db="EMBL/GenBank/DDBJ databases">
        <title>Phylogenomics of Brevibacillus.</title>
        <authorList>
            <person name="Dunlap C."/>
        </authorList>
    </citation>
    <scope>NUCLEOTIDE SEQUENCE [LARGE SCALE GENOMIC DNA]</scope>
    <source>
        <strain evidence="7 8">JCM 15085</strain>
    </source>
</reference>
<dbReference type="Pfam" id="PF00440">
    <property type="entry name" value="TetR_N"/>
    <property type="match status" value="1"/>
</dbReference>
<dbReference type="PANTHER" id="PTHR30055">
    <property type="entry name" value="HTH-TYPE TRANSCRIPTIONAL REGULATOR RUTR"/>
    <property type="match status" value="1"/>
</dbReference>
<dbReference type="PRINTS" id="PR00455">
    <property type="entry name" value="HTHTETR"/>
</dbReference>
<dbReference type="InterPro" id="IPR036271">
    <property type="entry name" value="Tet_transcr_reg_TetR-rel_C_sf"/>
</dbReference>
<accession>A0A3M8CW47</accession>
<dbReference type="Gene3D" id="1.10.10.60">
    <property type="entry name" value="Homeodomain-like"/>
    <property type="match status" value="1"/>
</dbReference>
<evidence type="ECO:0000256" key="3">
    <source>
        <dbReference type="ARBA" id="ARBA00023125"/>
    </source>
</evidence>
<dbReference type="SUPFAM" id="SSF48498">
    <property type="entry name" value="Tetracyclin repressor-like, C-terminal domain"/>
    <property type="match status" value="1"/>
</dbReference>
<feature type="DNA-binding region" description="H-T-H motif" evidence="5">
    <location>
        <begin position="43"/>
        <end position="62"/>
    </location>
</feature>
<organism evidence="7 8">
    <name type="scientific">Brevibacillus panacihumi</name>
    <dbReference type="NCBI Taxonomy" id="497735"/>
    <lineage>
        <taxon>Bacteria</taxon>
        <taxon>Bacillati</taxon>
        <taxon>Bacillota</taxon>
        <taxon>Bacilli</taxon>
        <taxon>Bacillales</taxon>
        <taxon>Paenibacillaceae</taxon>
        <taxon>Brevibacillus</taxon>
    </lineage>
</organism>
<evidence type="ECO:0000313" key="7">
    <source>
        <dbReference type="EMBL" id="RNB80052.1"/>
    </source>
</evidence>
<keyword evidence="2" id="KW-0805">Transcription regulation</keyword>
<comment type="caution">
    <text evidence="7">The sequence shown here is derived from an EMBL/GenBank/DDBJ whole genome shotgun (WGS) entry which is preliminary data.</text>
</comment>
<gene>
    <name evidence="7" type="ORF">EDM58_09155</name>
</gene>
<evidence type="ECO:0000256" key="2">
    <source>
        <dbReference type="ARBA" id="ARBA00023015"/>
    </source>
</evidence>
<evidence type="ECO:0000259" key="6">
    <source>
        <dbReference type="PROSITE" id="PS50977"/>
    </source>
</evidence>